<feature type="domain" description="Xaa-Pro dipeptidyl-peptidase C-terminal" evidence="3">
    <location>
        <begin position="392"/>
        <end position="678"/>
    </location>
</feature>
<dbReference type="NCBIfam" id="TIGR00976">
    <property type="entry name" value="CocE_NonD"/>
    <property type="match status" value="1"/>
</dbReference>
<dbReference type="EMBL" id="SNZR01000013">
    <property type="protein sequence ID" value="TDR89729.1"/>
    <property type="molecule type" value="Genomic_DNA"/>
</dbReference>
<keyword evidence="1" id="KW-0378">Hydrolase</keyword>
<dbReference type="InterPro" id="IPR000383">
    <property type="entry name" value="Xaa-Pro-like_dom"/>
</dbReference>
<dbReference type="Gene3D" id="3.40.50.1820">
    <property type="entry name" value="alpha/beta hydrolase"/>
    <property type="match status" value="1"/>
</dbReference>
<feature type="compositionally biased region" description="Polar residues" evidence="2">
    <location>
        <begin position="1"/>
        <end position="10"/>
    </location>
</feature>
<dbReference type="InterPro" id="IPR008979">
    <property type="entry name" value="Galactose-bd-like_sf"/>
</dbReference>
<dbReference type="Pfam" id="PF08530">
    <property type="entry name" value="PepX_C"/>
    <property type="match status" value="1"/>
</dbReference>
<dbReference type="InterPro" id="IPR050585">
    <property type="entry name" value="Xaa-Pro_dipeptidyl-ppase/CocE"/>
</dbReference>
<feature type="compositionally biased region" description="Low complexity" evidence="2">
    <location>
        <begin position="477"/>
        <end position="490"/>
    </location>
</feature>
<dbReference type="SUPFAM" id="SSF49785">
    <property type="entry name" value="Galactose-binding domain-like"/>
    <property type="match status" value="1"/>
</dbReference>
<dbReference type="Proteomes" id="UP000295122">
    <property type="component" value="Unassembled WGS sequence"/>
</dbReference>
<accession>A0A4V3DXR0</accession>
<sequence>MRGGDSTSTEVFHPSSVPRDKPGGHLLPQGEKEAGLESMTTHEGAEAWRIPPGAYRETRTKDAAIGAPASRYLTMRDGCRLAIDLYLPERFDGETRRVPTILILTPYYRRFMLAPGSASEPSPNAGKYRDAFVPYGYAVVVVDTRGTGASFGTRDSFRSPREREDSREIADWIVSQPWSDGTIGSTGISYLGAGADFLAATGHPAVKAIAPLFSVWDTYADNYYPGGILLTGLTRVYDEIMIGLDHDRRDVLKQFAYFSDPTFEGPQPVDDDPDGLLVREAVREHLGNFRQTDFMAEFRYRDDALPYDSSFTSASFSPYSVRDGIRPEVAIYSVSGWRDGAGYANGAIARHLTLTDNPRHLLLGPWDHGARIDTSPWRRNTEPGFPWLAELLRFFDHYLMGRETGLDAEAKVHAFAMHEEAWHAAEAWPPTRQTRVFGLADGGRLGAFPSGPDPSPQGRAESTRSVEPGWGEPGCGAPPRSADADSPSPAGRDRSLATVQVDFSLGTGAGTRYERIAGIDSRDYYPDWTERVARLSGWESGPFPEALTLTGHALVDLTLASSEPDAALFVYITEIEADGTARYVTEGLLRALHRAETPCPPAYRTSWPFRTFARTDAKPLVPGAFERIRIPCLPVSWRIAAGSRLHLSIAGADADHCGQVPHGRPPLLTLDLARCSLELPVAP</sequence>
<evidence type="ECO:0000256" key="1">
    <source>
        <dbReference type="ARBA" id="ARBA00022801"/>
    </source>
</evidence>
<dbReference type="Gene3D" id="1.10.3020.10">
    <property type="entry name" value="alpha-amino acid ester hydrolase ( Helical cap domain)"/>
    <property type="match status" value="1"/>
</dbReference>
<dbReference type="InterPro" id="IPR005674">
    <property type="entry name" value="CocE/Ser_esterase"/>
</dbReference>
<dbReference type="SMART" id="SM00939">
    <property type="entry name" value="PepX_C"/>
    <property type="match status" value="1"/>
</dbReference>
<evidence type="ECO:0000313" key="5">
    <source>
        <dbReference type="Proteomes" id="UP000295122"/>
    </source>
</evidence>
<name>A0A4V3DXR0_9HYPH</name>
<dbReference type="AlphaFoldDB" id="A0A4V3DXR0"/>
<proteinExistence type="predicted"/>
<gene>
    <name evidence="4" type="ORF">EV668_2564</name>
</gene>
<evidence type="ECO:0000259" key="3">
    <source>
        <dbReference type="SMART" id="SM00939"/>
    </source>
</evidence>
<dbReference type="SUPFAM" id="SSF53474">
    <property type="entry name" value="alpha/beta-Hydrolases"/>
    <property type="match status" value="1"/>
</dbReference>
<dbReference type="InterPro" id="IPR013736">
    <property type="entry name" value="Xaa-Pro_dipept_C"/>
</dbReference>
<evidence type="ECO:0000256" key="2">
    <source>
        <dbReference type="SAM" id="MobiDB-lite"/>
    </source>
</evidence>
<keyword evidence="5" id="KW-1185">Reference proteome</keyword>
<reference evidence="4 5" key="1">
    <citation type="submission" date="2019-03" db="EMBL/GenBank/DDBJ databases">
        <title>Genomic Encyclopedia of Type Strains, Phase IV (KMG-IV): sequencing the most valuable type-strain genomes for metagenomic binning, comparative biology and taxonomic classification.</title>
        <authorList>
            <person name="Goeker M."/>
        </authorList>
    </citation>
    <scope>NUCLEOTIDE SEQUENCE [LARGE SCALE GENOMIC DNA]</scope>
    <source>
        <strain evidence="4 5">DSM 25903</strain>
    </source>
</reference>
<dbReference type="Pfam" id="PF02129">
    <property type="entry name" value="Peptidase_S15"/>
    <property type="match status" value="1"/>
</dbReference>
<feature type="region of interest" description="Disordered" evidence="2">
    <location>
        <begin position="441"/>
        <end position="497"/>
    </location>
</feature>
<organism evidence="4 5">
    <name type="scientific">Enterovirga rhinocerotis</name>
    <dbReference type="NCBI Taxonomy" id="1339210"/>
    <lineage>
        <taxon>Bacteria</taxon>
        <taxon>Pseudomonadati</taxon>
        <taxon>Pseudomonadota</taxon>
        <taxon>Alphaproteobacteria</taxon>
        <taxon>Hyphomicrobiales</taxon>
        <taxon>Methylobacteriaceae</taxon>
        <taxon>Enterovirga</taxon>
    </lineage>
</organism>
<protein>
    <recommendedName>
        <fullName evidence="3">Xaa-Pro dipeptidyl-peptidase C-terminal domain-containing protein</fullName>
    </recommendedName>
</protein>
<dbReference type="Gene3D" id="2.60.120.260">
    <property type="entry name" value="Galactose-binding domain-like"/>
    <property type="match status" value="1"/>
</dbReference>
<evidence type="ECO:0000313" key="4">
    <source>
        <dbReference type="EMBL" id="TDR89729.1"/>
    </source>
</evidence>
<dbReference type="PANTHER" id="PTHR43056:SF10">
    <property type="entry name" value="COCE_NOND FAMILY, PUTATIVE (AFU_ORTHOLOGUE AFUA_7G00600)-RELATED"/>
    <property type="match status" value="1"/>
</dbReference>
<dbReference type="GO" id="GO:0008239">
    <property type="term" value="F:dipeptidyl-peptidase activity"/>
    <property type="evidence" value="ECO:0007669"/>
    <property type="project" value="InterPro"/>
</dbReference>
<feature type="region of interest" description="Disordered" evidence="2">
    <location>
        <begin position="1"/>
        <end position="53"/>
    </location>
</feature>
<dbReference type="PANTHER" id="PTHR43056">
    <property type="entry name" value="PEPTIDASE S9 PROLYL OLIGOPEPTIDASE"/>
    <property type="match status" value="1"/>
</dbReference>
<dbReference type="InterPro" id="IPR029058">
    <property type="entry name" value="AB_hydrolase_fold"/>
</dbReference>
<comment type="caution">
    <text evidence="4">The sequence shown here is derived from an EMBL/GenBank/DDBJ whole genome shotgun (WGS) entry which is preliminary data.</text>
</comment>